<proteinExistence type="inferred from homology"/>
<evidence type="ECO:0000256" key="3">
    <source>
        <dbReference type="ARBA" id="ARBA00023125"/>
    </source>
</evidence>
<evidence type="ECO:0000313" key="7">
    <source>
        <dbReference type="Proteomes" id="UP000394068"/>
    </source>
</evidence>
<dbReference type="SUPFAM" id="SSF53850">
    <property type="entry name" value="Periplasmic binding protein-like II"/>
    <property type="match status" value="1"/>
</dbReference>
<dbReference type="GO" id="GO:0000976">
    <property type="term" value="F:transcription cis-regulatory region binding"/>
    <property type="evidence" value="ECO:0007669"/>
    <property type="project" value="TreeGrafter"/>
</dbReference>
<dbReference type="RefSeq" id="WP_077322543.1">
    <property type="nucleotide sequence ID" value="NZ_CABEHT010000001.1"/>
</dbReference>
<dbReference type="FunFam" id="1.10.10.10:FF:000001">
    <property type="entry name" value="LysR family transcriptional regulator"/>
    <property type="match status" value="1"/>
</dbReference>
<sequence>MDERDLELLVTLDETHNITHAADRLYVTQSALSKRINALEQELNTQIMIRSRQGIRFTAQGETVLKHAYEIITSLQKMREMIQLQKNHISGTLRAGVSINYAHYVFPEILARYRQQFPHVNIQVKTNYSRNVYQDLVLGKIDVAIVRGEFHWKEHKILLNRERVNLIRSSNNRDTNLKQLPYIGRHSDATFEREVSQWMRENQLHPNKHNGIIVDNVTTCVEMVSRSLGWAIVPDIALPYFKGDIHKLSFKNGEPFIRSTYLLFNKETYQLPQIKAFIKTAQTISD</sequence>
<dbReference type="InterPro" id="IPR000847">
    <property type="entry name" value="LysR_HTH_N"/>
</dbReference>
<evidence type="ECO:0000256" key="1">
    <source>
        <dbReference type="ARBA" id="ARBA00009437"/>
    </source>
</evidence>
<evidence type="ECO:0000313" key="6">
    <source>
        <dbReference type="EMBL" id="VTS23378.1"/>
    </source>
</evidence>
<accession>A0A4U9YAX5</accession>
<evidence type="ECO:0000256" key="2">
    <source>
        <dbReference type="ARBA" id="ARBA00023015"/>
    </source>
</evidence>
<dbReference type="PANTHER" id="PTHR30126">
    <property type="entry name" value="HTH-TYPE TRANSCRIPTIONAL REGULATOR"/>
    <property type="match status" value="1"/>
</dbReference>
<feature type="domain" description="HTH lysR-type" evidence="5">
    <location>
        <begin position="1"/>
        <end position="58"/>
    </location>
</feature>
<dbReference type="AlphaFoldDB" id="A0A4U9YAX5"/>
<protein>
    <submittedName>
        <fullName evidence="6">LysR family transcriptional regulator</fullName>
    </submittedName>
</protein>
<dbReference type="Pfam" id="PF00126">
    <property type="entry name" value="HTH_1"/>
    <property type="match status" value="1"/>
</dbReference>
<keyword evidence="2" id="KW-0805">Transcription regulation</keyword>
<dbReference type="CDD" id="cd05466">
    <property type="entry name" value="PBP2_LTTR_substrate"/>
    <property type="match status" value="1"/>
</dbReference>
<dbReference type="PROSITE" id="PS50931">
    <property type="entry name" value="HTH_LYSR"/>
    <property type="match status" value="1"/>
</dbReference>
<dbReference type="InterPro" id="IPR036390">
    <property type="entry name" value="WH_DNA-bd_sf"/>
</dbReference>
<dbReference type="PRINTS" id="PR00039">
    <property type="entry name" value="HTHLYSR"/>
</dbReference>
<dbReference type="EMBL" id="CABEHT010000001">
    <property type="protein sequence ID" value="VTS23378.1"/>
    <property type="molecule type" value="Genomic_DNA"/>
</dbReference>
<keyword evidence="4" id="KW-0804">Transcription</keyword>
<evidence type="ECO:0000256" key="4">
    <source>
        <dbReference type="ARBA" id="ARBA00023163"/>
    </source>
</evidence>
<dbReference type="Gene3D" id="1.10.10.10">
    <property type="entry name" value="Winged helix-like DNA-binding domain superfamily/Winged helix DNA-binding domain"/>
    <property type="match status" value="1"/>
</dbReference>
<dbReference type="Gene3D" id="3.40.190.290">
    <property type="match status" value="1"/>
</dbReference>
<keyword evidence="3" id="KW-0238">DNA-binding</keyword>
<evidence type="ECO:0000259" key="5">
    <source>
        <dbReference type="PROSITE" id="PS50931"/>
    </source>
</evidence>
<reference evidence="6 7" key="1">
    <citation type="submission" date="2019-05" db="EMBL/GenBank/DDBJ databases">
        <authorList>
            <consortium name="Pathogen Informatics"/>
        </authorList>
    </citation>
    <scope>NUCLEOTIDE SEQUENCE [LARGE SCALE GENOMIC DNA]</scope>
    <source>
        <strain evidence="6 7">NCTC5386</strain>
    </source>
</reference>
<dbReference type="Proteomes" id="UP000394068">
    <property type="component" value="Unassembled WGS sequence"/>
</dbReference>
<dbReference type="GO" id="GO:0003700">
    <property type="term" value="F:DNA-binding transcription factor activity"/>
    <property type="evidence" value="ECO:0007669"/>
    <property type="project" value="InterPro"/>
</dbReference>
<dbReference type="InterPro" id="IPR036388">
    <property type="entry name" value="WH-like_DNA-bd_sf"/>
</dbReference>
<dbReference type="SUPFAM" id="SSF46785">
    <property type="entry name" value="Winged helix' DNA-binding domain"/>
    <property type="match status" value="1"/>
</dbReference>
<dbReference type="Pfam" id="PF03466">
    <property type="entry name" value="LysR_substrate"/>
    <property type="match status" value="1"/>
</dbReference>
<organism evidence="6 7">
    <name type="scientific">Streptococcus pseudoporcinus</name>
    <dbReference type="NCBI Taxonomy" id="361101"/>
    <lineage>
        <taxon>Bacteria</taxon>
        <taxon>Bacillati</taxon>
        <taxon>Bacillota</taxon>
        <taxon>Bacilli</taxon>
        <taxon>Lactobacillales</taxon>
        <taxon>Streptococcaceae</taxon>
        <taxon>Streptococcus</taxon>
    </lineage>
</organism>
<gene>
    <name evidence="6" type="primary">yofA</name>
    <name evidence="6" type="ORF">NCTC5386_01946</name>
</gene>
<dbReference type="PANTHER" id="PTHR30126:SF78">
    <property type="entry name" value="HTH LYSR-TYPE DOMAIN-CONTAINING PROTEIN"/>
    <property type="match status" value="1"/>
</dbReference>
<dbReference type="InterPro" id="IPR005119">
    <property type="entry name" value="LysR_subst-bd"/>
</dbReference>
<name>A0A4U9YAX5_9STRE</name>
<comment type="similarity">
    <text evidence="1">Belongs to the LysR transcriptional regulatory family.</text>
</comment>